<dbReference type="Proteomes" id="UP000549250">
    <property type="component" value="Unassembled WGS sequence"/>
</dbReference>
<dbReference type="Gene3D" id="2.30.110.10">
    <property type="entry name" value="Electron Transport, Fmn-binding Protein, Chain A"/>
    <property type="match status" value="1"/>
</dbReference>
<keyword evidence="6" id="KW-0969">Cilium</keyword>
<dbReference type="Pfam" id="PF07238">
    <property type="entry name" value="PilZ"/>
    <property type="match status" value="1"/>
</dbReference>
<dbReference type="InterPro" id="IPR012349">
    <property type="entry name" value="Split_barrel_FMN-bd"/>
</dbReference>
<dbReference type="EMBL" id="JACHXI010000022">
    <property type="protein sequence ID" value="MBB3104989.1"/>
    <property type="molecule type" value="Genomic_DNA"/>
</dbReference>
<reference evidence="6 7" key="1">
    <citation type="submission" date="2020-08" db="EMBL/GenBank/DDBJ databases">
        <title>Genomic Encyclopedia of Type Strains, Phase III (KMG-III): the genomes of soil and plant-associated and newly described type strains.</title>
        <authorList>
            <person name="Whitman W."/>
        </authorList>
    </citation>
    <scope>NUCLEOTIDE SEQUENCE [LARGE SCALE GENOMIC DNA]</scope>
    <source>
        <strain evidence="6 7">CECT 4462</strain>
    </source>
</reference>
<dbReference type="RefSeq" id="WP_183167838.1">
    <property type="nucleotide sequence ID" value="NZ_JACHXI010000022.1"/>
</dbReference>
<sequence>MSNPFSKEEGPRPPQILASVVEIVAALRPLQANHTPLTIRFLERGSSYRSYLIDIDREEGYLMLDEVIPSDGERHMRNGEYFKIEAFHEGARILWENRQAAIPDEVDEAPCHWVKIPQQLSYHQRRNAYRAILTFKASAKLTDSRSNLALEGQLIDISVGGCRLKVDGPIKHKLQAGTIYEKFFTQLPFGNIEIAVELRHFHHDEARNHTLYGFRFHLLDGFIQRKIELFVNQLQKASR</sequence>
<feature type="domain" description="PilZ" evidence="4">
    <location>
        <begin position="124"/>
        <end position="230"/>
    </location>
</feature>
<evidence type="ECO:0000259" key="5">
    <source>
        <dbReference type="Pfam" id="PF07317"/>
    </source>
</evidence>
<dbReference type="Pfam" id="PF07317">
    <property type="entry name" value="PilZN"/>
    <property type="match status" value="1"/>
</dbReference>
<gene>
    <name evidence="6" type="ORF">FHR87_003418</name>
</gene>
<keyword evidence="6" id="KW-0282">Flagellum</keyword>
<keyword evidence="3" id="KW-0975">Bacterial flagellum</keyword>
<proteinExistence type="predicted"/>
<organism evidence="6 7">
    <name type="scientific">Azomonas macrocytogenes</name>
    <name type="common">Azotobacter macrocytogenes</name>
    <dbReference type="NCBI Taxonomy" id="69962"/>
    <lineage>
        <taxon>Bacteria</taxon>
        <taxon>Pseudomonadati</taxon>
        <taxon>Pseudomonadota</taxon>
        <taxon>Gammaproteobacteria</taxon>
        <taxon>Pseudomonadales</taxon>
        <taxon>Pseudomonadaceae</taxon>
        <taxon>Azomonas</taxon>
    </lineage>
</organism>
<accession>A0A839T7D7</accession>
<evidence type="ECO:0000259" key="4">
    <source>
        <dbReference type="Pfam" id="PF07238"/>
    </source>
</evidence>
<keyword evidence="7" id="KW-1185">Reference proteome</keyword>
<keyword evidence="6" id="KW-0966">Cell projection</keyword>
<keyword evidence="2" id="KW-0547">Nucleotide-binding</keyword>
<dbReference type="InterPro" id="IPR009875">
    <property type="entry name" value="PilZ_domain"/>
</dbReference>
<protein>
    <submittedName>
        <fullName evidence="6">C-di-GMP-binding flagellar brake protein YcgR</fullName>
    </submittedName>
</protein>
<evidence type="ECO:0000256" key="3">
    <source>
        <dbReference type="ARBA" id="ARBA00023143"/>
    </source>
</evidence>
<evidence type="ECO:0000256" key="2">
    <source>
        <dbReference type="ARBA" id="ARBA00022741"/>
    </source>
</evidence>
<dbReference type="AlphaFoldDB" id="A0A839T7D7"/>
<evidence type="ECO:0000256" key="1">
    <source>
        <dbReference type="ARBA" id="ARBA00022636"/>
    </source>
</evidence>
<dbReference type="GO" id="GO:0035438">
    <property type="term" value="F:cyclic-di-GMP binding"/>
    <property type="evidence" value="ECO:0007669"/>
    <property type="project" value="InterPro"/>
</dbReference>
<dbReference type="InterPro" id="IPR009926">
    <property type="entry name" value="T3SS_YcgR_PilZN"/>
</dbReference>
<keyword evidence="1" id="KW-0973">c-di-GMP</keyword>
<evidence type="ECO:0000313" key="7">
    <source>
        <dbReference type="Proteomes" id="UP000549250"/>
    </source>
</evidence>
<feature type="domain" description="Type III secretion system flagellar brake protein YcgR PilZN" evidence="5">
    <location>
        <begin position="19"/>
        <end position="120"/>
    </location>
</feature>
<dbReference type="SUPFAM" id="SSF141371">
    <property type="entry name" value="PilZ domain-like"/>
    <property type="match status" value="1"/>
</dbReference>
<name>A0A839T7D7_AZOMA</name>
<dbReference type="Gene3D" id="2.40.10.220">
    <property type="entry name" value="predicted glycosyltransferase like domains"/>
    <property type="match status" value="1"/>
</dbReference>
<evidence type="ECO:0000313" key="6">
    <source>
        <dbReference type="EMBL" id="MBB3104989.1"/>
    </source>
</evidence>
<comment type="caution">
    <text evidence="6">The sequence shown here is derived from an EMBL/GenBank/DDBJ whole genome shotgun (WGS) entry which is preliminary data.</text>
</comment>